<dbReference type="RefSeq" id="WP_072878126.1">
    <property type="nucleotide sequence ID" value="NZ_FQVT01000003.1"/>
</dbReference>
<dbReference type="PANTHER" id="PTHR21485:SF6">
    <property type="entry name" value="N-ACYLNEURAMINATE CYTIDYLYLTRANSFERASE-RELATED"/>
    <property type="match status" value="1"/>
</dbReference>
<dbReference type="Proteomes" id="UP000183945">
    <property type="component" value="Unassembled WGS sequence"/>
</dbReference>
<reference evidence="2" key="1">
    <citation type="submission" date="2016-11" db="EMBL/GenBank/DDBJ databases">
        <authorList>
            <person name="Varghese N."/>
            <person name="Submissions S."/>
        </authorList>
    </citation>
    <scope>NUCLEOTIDE SEQUENCE [LARGE SCALE GENOMIC DNA]</scope>
    <source>
        <strain evidence="2">DSM 24579</strain>
    </source>
</reference>
<keyword evidence="1" id="KW-0808">Transferase</keyword>
<proteinExistence type="predicted"/>
<evidence type="ECO:0000313" key="1">
    <source>
        <dbReference type="EMBL" id="SHF91053.1"/>
    </source>
</evidence>
<dbReference type="SUPFAM" id="SSF53448">
    <property type="entry name" value="Nucleotide-diphospho-sugar transferases"/>
    <property type="match status" value="1"/>
</dbReference>
<dbReference type="PANTHER" id="PTHR21485">
    <property type="entry name" value="HAD SUPERFAMILY MEMBERS CMAS AND KDSC"/>
    <property type="match status" value="1"/>
</dbReference>
<dbReference type="InterPro" id="IPR050793">
    <property type="entry name" value="CMP-NeuNAc_synthase"/>
</dbReference>
<evidence type="ECO:0000313" key="2">
    <source>
        <dbReference type="Proteomes" id="UP000183945"/>
    </source>
</evidence>
<dbReference type="CDD" id="cd02513">
    <property type="entry name" value="CMP-NeuAc_Synthase"/>
    <property type="match status" value="1"/>
</dbReference>
<dbReference type="STRING" id="1073325.SAMN05444483_103199"/>
<protein>
    <submittedName>
        <fullName evidence="1">N-acylneuraminate cytidylyltransferase/CMP-N,N'-diacetyllegionaminic acid synthase</fullName>
    </submittedName>
</protein>
<dbReference type="EMBL" id="FQVT01000003">
    <property type="protein sequence ID" value="SHF91053.1"/>
    <property type="molecule type" value="Genomic_DNA"/>
</dbReference>
<organism evidence="1 2">
    <name type="scientific">Salegentibacter echinorum</name>
    <dbReference type="NCBI Taxonomy" id="1073325"/>
    <lineage>
        <taxon>Bacteria</taxon>
        <taxon>Pseudomonadati</taxon>
        <taxon>Bacteroidota</taxon>
        <taxon>Flavobacteriia</taxon>
        <taxon>Flavobacteriales</taxon>
        <taxon>Flavobacteriaceae</taxon>
        <taxon>Salegentibacter</taxon>
    </lineage>
</organism>
<dbReference type="Gene3D" id="3.90.550.10">
    <property type="entry name" value="Spore Coat Polysaccharide Biosynthesis Protein SpsA, Chain A"/>
    <property type="match status" value="1"/>
</dbReference>
<dbReference type="Pfam" id="PF02348">
    <property type="entry name" value="CTP_transf_3"/>
    <property type="match status" value="1"/>
</dbReference>
<dbReference type="InterPro" id="IPR029044">
    <property type="entry name" value="Nucleotide-diphossugar_trans"/>
</dbReference>
<name>A0A1M5FHR2_SALEC</name>
<dbReference type="InterPro" id="IPR003329">
    <property type="entry name" value="Cytidylyl_trans"/>
</dbReference>
<dbReference type="GO" id="GO:0008781">
    <property type="term" value="F:N-acylneuraminate cytidylyltransferase activity"/>
    <property type="evidence" value="ECO:0007669"/>
    <property type="project" value="TreeGrafter"/>
</dbReference>
<dbReference type="AlphaFoldDB" id="A0A1M5FHR2"/>
<keyword evidence="2" id="KW-1185">Reference proteome</keyword>
<sequence length="244" mass="27876">MDNILITVCARGGSKGIPDKNIKEIGGEPLIYYTLRLAKEFKKKHPGTLIYLSTDSNKIKEVVETLNISGVNTNYTRPQKLADDSSGKLEVINDLKNYVEAEKKIQFDYIMDMDVTSPLRTLRDLEIAFEKLIKSNEALNIFSVSPAARNPYFNMVEVNDQGFAVLCKQGDFLTRQSAPAVYDMNASFYIFKEKYFENGTIAGLMEKALIYEVPHVCFDLDHPIDFDFMTFMIENNKLNFEFLK</sequence>
<gene>
    <name evidence="1" type="ORF">SAMN05444483_103199</name>
</gene>
<keyword evidence="1" id="KW-0548">Nucleotidyltransferase</keyword>
<dbReference type="OrthoDB" id="9805604at2"/>
<accession>A0A1M5FHR2</accession>